<keyword evidence="4" id="KW-1185">Reference proteome</keyword>
<sequence length="541" mass="57692">MQLWERLTGTGGRGRLHAWAGNGFTATPWPEVVADARGAAATLRRAGVRPGRQVAAILDNSPEAVRGLLGVWLAGGAVASLPVPTRGMDRQEYAGHLETLVANLDAPVLLADEKLAPLLPESLHRRLAVRSWQSLAGDGRIDETPPEADGLAFVQYSSGSTSVPKGCALTTRAIGRQLEMILAMAGGVPGEETVASWLPLSHDMGMFGCLLYAWAHDFGLVLSTPERFMMSPRTWFRDMAEYGATMTAGTSTALHLAARGQGSGALAAPLRLRVCVVGAERVEWEALRRTVAAFGPHGLREEALMPAYGLAEATLAVTACPHDEAPRFLDVDGNRLADGEVVVCAADDPAATRVVSTGRPCDGVEVDVAEPGRLSEIRIASPSLAGGYFADPERTAARFVDGRLRTGDLGFLHDGELYVVGRSDDLLQVGGRNVYAREIESTIDGLETVRKGCAVIVDVAEDGRSELVLLVELKSRSNDYRAFADEAAAIAMTKAGVPLAECVFLEKGTLPKTPSGKIQRFRCRALLASDAWRPLARVAVR</sequence>
<name>A0A1C5A7A3_MICEC</name>
<dbReference type="GO" id="GO:0070566">
    <property type="term" value="F:adenylyltransferase activity"/>
    <property type="evidence" value="ECO:0007669"/>
    <property type="project" value="TreeGrafter"/>
</dbReference>
<dbReference type="InterPro" id="IPR042099">
    <property type="entry name" value="ANL_N_sf"/>
</dbReference>
<accession>A0A1C5A7A3</accession>
<organism evidence="3 4">
    <name type="scientific">Micromonospora echinospora</name>
    <name type="common">Micromonospora purpurea</name>
    <dbReference type="NCBI Taxonomy" id="1877"/>
    <lineage>
        <taxon>Bacteria</taxon>
        <taxon>Bacillati</taxon>
        <taxon>Actinomycetota</taxon>
        <taxon>Actinomycetes</taxon>
        <taxon>Micromonosporales</taxon>
        <taxon>Micromonosporaceae</taxon>
        <taxon>Micromonospora</taxon>
    </lineage>
</organism>
<dbReference type="RefSeq" id="WP_088984978.1">
    <property type="nucleotide sequence ID" value="NZ_LT607413.1"/>
</dbReference>
<dbReference type="AlphaFoldDB" id="A0A1C5A7A3"/>
<comment type="similarity">
    <text evidence="1">Belongs to the ATP-dependent AMP-binding enzyme family.</text>
</comment>
<reference evidence="4" key="1">
    <citation type="submission" date="2016-06" db="EMBL/GenBank/DDBJ databases">
        <authorList>
            <person name="Varghese N."/>
            <person name="Submissions Spin"/>
        </authorList>
    </citation>
    <scope>NUCLEOTIDE SEQUENCE [LARGE SCALE GENOMIC DNA]</scope>
    <source>
        <strain evidence="4">DSM 43816</strain>
    </source>
</reference>
<dbReference type="PANTHER" id="PTHR22754:SF32">
    <property type="entry name" value="DISCO-INTERACTING PROTEIN 2"/>
    <property type="match status" value="1"/>
</dbReference>
<dbReference type="GO" id="GO:0006633">
    <property type="term" value="P:fatty acid biosynthetic process"/>
    <property type="evidence" value="ECO:0007669"/>
    <property type="project" value="TreeGrafter"/>
</dbReference>
<keyword evidence="3" id="KW-0436">Ligase</keyword>
<dbReference type="GO" id="GO:0016874">
    <property type="term" value="F:ligase activity"/>
    <property type="evidence" value="ECO:0007669"/>
    <property type="project" value="UniProtKB-KW"/>
</dbReference>
<dbReference type="Proteomes" id="UP000198253">
    <property type="component" value="Chromosome I"/>
</dbReference>
<dbReference type="PANTHER" id="PTHR22754">
    <property type="entry name" value="DISCO-INTERACTING PROTEIN 2 DIP2 -RELATED"/>
    <property type="match status" value="1"/>
</dbReference>
<dbReference type="OrthoDB" id="3671040at2"/>
<feature type="domain" description="AMP-dependent synthetase/ligase" evidence="2">
    <location>
        <begin position="29"/>
        <end position="389"/>
    </location>
</feature>
<evidence type="ECO:0000259" key="2">
    <source>
        <dbReference type="Pfam" id="PF00501"/>
    </source>
</evidence>
<dbReference type="Gene3D" id="3.30.300.30">
    <property type="match status" value="1"/>
</dbReference>
<dbReference type="InterPro" id="IPR000873">
    <property type="entry name" value="AMP-dep_synth/lig_dom"/>
</dbReference>
<dbReference type="GO" id="GO:0005886">
    <property type="term" value="C:plasma membrane"/>
    <property type="evidence" value="ECO:0007669"/>
    <property type="project" value="TreeGrafter"/>
</dbReference>
<dbReference type="EMBL" id="LT607413">
    <property type="protein sequence ID" value="SCF41049.1"/>
    <property type="molecule type" value="Genomic_DNA"/>
</dbReference>
<dbReference type="InParanoid" id="A0A1C5A7A3"/>
<evidence type="ECO:0000256" key="1">
    <source>
        <dbReference type="ARBA" id="ARBA00006432"/>
    </source>
</evidence>
<evidence type="ECO:0000313" key="4">
    <source>
        <dbReference type="Proteomes" id="UP000198253"/>
    </source>
</evidence>
<protein>
    <submittedName>
        <fullName evidence="3">Acyl-CoA synthetase (AMP-forming)/AMP-acid ligase II</fullName>
    </submittedName>
</protein>
<dbReference type="PROSITE" id="PS00455">
    <property type="entry name" value="AMP_BINDING"/>
    <property type="match status" value="1"/>
</dbReference>
<gene>
    <name evidence="3" type="ORF">GA0070618_6452</name>
</gene>
<dbReference type="Pfam" id="PF00501">
    <property type="entry name" value="AMP-binding"/>
    <property type="match status" value="1"/>
</dbReference>
<dbReference type="InterPro" id="IPR045851">
    <property type="entry name" value="AMP-bd_C_sf"/>
</dbReference>
<dbReference type="SUPFAM" id="SSF56801">
    <property type="entry name" value="Acetyl-CoA synthetase-like"/>
    <property type="match status" value="1"/>
</dbReference>
<evidence type="ECO:0000313" key="3">
    <source>
        <dbReference type="EMBL" id="SCF41049.1"/>
    </source>
</evidence>
<dbReference type="InterPro" id="IPR020845">
    <property type="entry name" value="AMP-binding_CS"/>
</dbReference>
<proteinExistence type="inferred from homology"/>
<dbReference type="Gene3D" id="3.40.50.12780">
    <property type="entry name" value="N-terminal domain of ligase-like"/>
    <property type="match status" value="1"/>
</dbReference>